<feature type="binding site" evidence="9">
    <location>
        <begin position="11"/>
        <end position="13"/>
    </location>
    <ligand>
        <name>substrate</name>
    </ligand>
</feature>
<comment type="catalytic activity">
    <reaction evidence="9">
        <text>D-ribose + ATP = D-ribose 5-phosphate + ADP + H(+)</text>
        <dbReference type="Rhea" id="RHEA:13697"/>
        <dbReference type="ChEBI" id="CHEBI:15378"/>
        <dbReference type="ChEBI" id="CHEBI:30616"/>
        <dbReference type="ChEBI" id="CHEBI:47013"/>
        <dbReference type="ChEBI" id="CHEBI:78346"/>
        <dbReference type="ChEBI" id="CHEBI:456216"/>
        <dbReference type="EC" id="2.7.1.15"/>
    </reaction>
</comment>
<evidence type="ECO:0000256" key="1">
    <source>
        <dbReference type="ARBA" id="ARBA00022679"/>
    </source>
</evidence>
<comment type="caution">
    <text evidence="11">The sequence shown here is derived from an EMBL/GenBank/DDBJ whole genome shotgun (WGS) entry which is preliminary data.</text>
</comment>
<dbReference type="STRING" id="97359.A0A550CKQ5"/>
<dbReference type="PANTHER" id="PTHR10584:SF166">
    <property type="entry name" value="RIBOKINASE"/>
    <property type="match status" value="1"/>
</dbReference>
<dbReference type="GO" id="GO:0005737">
    <property type="term" value="C:cytoplasm"/>
    <property type="evidence" value="ECO:0007669"/>
    <property type="project" value="UniProtKB-SubCell"/>
</dbReference>
<comment type="cofactor">
    <cofactor evidence="9">
        <name>Mg(2+)</name>
        <dbReference type="ChEBI" id="CHEBI:18420"/>
    </cofactor>
    <text evidence="9">Requires a divalent cation, most likely magnesium in vivo, as an electrophilic catalyst to aid phosphoryl group transfer. It is the chelate of the metal and the nucleotide that is the actual substrate.</text>
</comment>
<evidence type="ECO:0000313" key="11">
    <source>
        <dbReference type="EMBL" id="TRM65344.1"/>
    </source>
</evidence>
<comment type="pathway">
    <text evidence="9">Carbohydrate metabolism; D-ribose degradation; D-ribose 5-phosphate from beta-D-ribopyranose: step 2/2.</text>
</comment>
<dbReference type="Gene3D" id="3.40.1190.20">
    <property type="match status" value="1"/>
</dbReference>
<feature type="binding site" evidence="9">
    <location>
        <position position="266"/>
    </location>
    <ligand>
        <name>K(+)</name>
        <dbReference type="ChEBI" id="CHEBI:29103"/>
    </ligand>
</feature>
<evidence type="ECO:0000256" key="6">
    <source>
        <dbReference type="ARBA" id="ARBA00022842"/>
    </source>
</evidence>
<feature type="binding site" evidence="9">
    <location>
        <position position="314"/>
    </location>
    <ligand>
        <name>K(+)</name>
        <dbReference type="ChEBI" id="CHEBI:29103"/>
    </ligand>
</feature>
<keyword evidence="3 9" id="KW-0547">Nucleotide-binding</keyword>
<keyword evidence="7 9" id="KW-0630">Potassium</keyword>
<gene>
    <name evidence="11" type="ORF">BD626DRAFT_399533</name>
</gene>
<keyword evidence="4 9" id="KW-0418">Kinase</keyword>
<dbReference type="InterPro" id="IPR002139">
    <property type="entry name" value="Ribo/fructo_kinase"/>
</dbReference>
<dbReference type="Pfam" id="PF00294">
    <property type="entry name" value="PfkB"/>
    <property type="match status" value="1"/>
</dbReference>
<keyword evidence="1 9" id="KW-0808">Transferase</keyword>
<feature type="binding site" evidence="9">
    <location>
        <position position="268"/>
    </location>
    <ligand>
        <name>K(+)</name>
        <dbReference type="ChEBI" id="CHEBI:29103"/>
    </ligand>
</feature>
<keyword evidence="12" id="KW-1185">Reference proteome</keyword>
<dbReference type="InterPro" id="IPR029056">
    <property type="entry name" value="Ribokinase-like"/>
</dbReference>
<feature type="binding site" evidence="9">
    <location>
        <position position="193"/>
    </location>
    <ligand>
        <name>ATP</name>
        <dbReference type="ChEBI" id="CHEBI:30616"/>
    </ligand>
</feature>
<comment type="subunit">
    <text evidence="9">Homodimer.</text>
</comment>
<dbReference type="GO" id="GO:0046872">
    <property type="term" value="F:metal ion binding"/>
    <property type="evidence" value="ECO:0007669"/>
    <property type="project" value="UniProtKB-KW"/>
</dbReference>
<dbReference type="PANTHER" id="PTHR10584">
    <property type="entry name" value="SUGAR KINASE"/>
    <property type="match status" value="1"/>
</dbReference>
<keyword evidence="5 9" id="KW-0067">ATP-binding</keyword>
<comment type="caution">
    <text evidence="9">Lacks conserved residue(s) required for the propagation of feature annotation.</text>
</comment>
<dbReference type="PRINTS" id="PR00990">
    <property type="entry name" value="RIBOKINASE"/>
</dbReference>
<dbReference type="GO" id="GO:0005634">
    <property type="term" value="C:nucleus"/>
    <property type="evidence" value="ECO:0007669"/>
    <property type="project" value="UniProtKB-SubCell"/>
</dbReference>
<keyword evidence="2 9" id="KW-0479">Metal-binding</keyword>
<reference evidence="11 12" key="1">
    <citation type="journal article" date="2019" name="New Phytol.">
        <title>Comparative genomics reveals unique wood-decay strategies and fruiting body development in the Schizophyllaceae.</title>
        <authorList>
            <person name="Almasi E."/>
            <person name="Sahu N."/>
            <person name="Krizsan K."/>
            <person name="Balint B."/>
            <person name="Kovacs G.M."/>
            <person name="Kiss B."/>
            <person name="Cseklye J."/>
            <person name="Drula E."/>
            <person name="Henrissat B."/>
            <person name="Nagy I."/>
            <person name="Chovatia M."/>
            <person name="Adam C."/>
            <person name="LaButti K."/>
            <person name="Lipzen A."/>
            <person name="Riley R."/>
            <person name="Grigoriev I.V."/>
            <person name="Nagy L.G."/>
        </authorList>
    </citation>
    <scope>NUCLEOTIDE SEQUENCE [LARGE SCALE GENOMIC DNA]</scope>
    <source>
        <strain evidence="11 12">NL-1724</strain>
    </source>
</reference>
<accession>A0A550CKQ5</accession>
<dbReference type="AlphaFoldDB" id="A0A550CKQ5"/>
<evidence type="ECO:0000259" key="10">
    <source>
        <dbReference type="Pfam" id="PF00294"/>
    </source>
</evidence>
<feature type="active site" description="Proton acceptor" evidence="9">
    <location>
        <position position="272"/>
    </location>
</feature>
<comment type="subcellular location">
    <subcellularLocation>
        <location evidence="9">Cytoplasm</location>
    </subcellularLocation>
    <subcellularLocation>
        <location evidence="9">Nucleus</location>
    </subcellularLocation>
</comment>
<comment type="function">
    <text evidence="9">Catalyzes the phosphorylation of ribose at O-5 in a reaction requiring ATP and magnesium. The resulting D-ribose-5-phosphate can then be used either for sythesis of nucleotides, histidine, and tryptophan, or as a component of the pentose phosphate pathway.</text>
</comment>
<dbReference type="SUPFAM" id="SSF53613">
    <property type="entry name" value="Ribokinase-like"/>
    <property type="match status" value="1"/>
</dbReference>
<dbReference type="EMBL" id="VDMD01000005">
    <property type="protein sequence ID" value="TRM65344.1"/>
    <property type="molecule type" value="Genomic_DNA"/>
</dbReference>
<organism evidence="11 12">
    <name type="scientific">Schizophyllum amplum</name>
    <dbReference type="NCBI Taxonomy" id="97359"/>
    <lineage>
        <taxon>Eukaryota</taxon>
        <taxon>Fungi</taxon>
        <taxon>Dikarya</taxon>
        <taxon>Basidiomycota</taxon>
        <taxon>Agaricomycotina</taxon>
        <taxon>Agaricomycetes</taxon>
        <taxon>Agaricomycetidae</taxon>
        <taxon>Agaricales</taxon>
        <taxon>Schizophyllaceae</taxon>
        <taxon>Schizophyllum</taxon>
    </lineage>
</organism>
<protein>
    <recommendedName>
        <fullName evidence="9">Ribokinase</fullName>
        <shortName evidence="9">RK</shortName>
        <ecNumber evidence="9">2.7.1.15</ecNumber>
    </recommendedName>
</protein>
<dbReference type="Proteomes" id="UP000320762">
    <property type="component" value="Unassembled WGS sequence"/>
</dbReference>
<evidence type="ECO:0000256" key="4">
    <source>
        <dbReference type="ARBA" id="ARBA00022777"/>
    </source>
</evidence>
<evidence type="ECO:0000256" key="9">
    <source>
        <dbReference type="HAMAP-Rule" id="MF_03215"/>
    </source>
</evidence>
<evidence type="ECO:0000256" key="2">
    <source>
        <dbReference type="ARBA" id="ARBA00022723"/>
    </source>
</evidence>
<feature type="binding site" evidence="9">
    <location>
        <position position="272"/>
    </location>
    <ligand>
        <name>substrate</name>
    </ligand>
</feature>
<dbReference type="GO" id="GO:0019303">
    <property type="term" value="P:D-ribose catabolic process"/>
    <property type="evidence" value="ECO:0007669"/>
    <property type="project" value="UniProtKB-UniRule"/>
</dbReference>
<evidence type="ECO:0000256" key="7">
    <source>
        <dbReference type="ARBA" id="ARBA00022958"/>
    </source>
</evidence>
<dbReference type="HAMAP" id="MF_01987">
    <property type="entry name" value="Ribokinase"/>
    <property type="match status" value="1"/>
</dbReference>
<comment type="similarity">
    <text evidence="9">Belongs to the carbohydrate kinase PfkB family. Ribokinase subfamily.</text>
</comment>
<dbReference type="InterPro" id="IPR011611">
    <property type="entry name" value="PfkB_dom"/>
</dbReference>
<evidence type="ECO:0000313" key="12">
    <source>
        <dbReference type="Proteomes" id="UP000320762"/>
    </source>
</evidence>
<keyword evidence="8 9" id="KW-0119">Carbohydrate metabolism</keyword>
<feature type="binding site" evidence="9">
    <location>
        <position position="316"/>
    </location>
    <ligand>
        <name>K(+)</name>
        <dbReference type="ChEBI" id="CHEBI:29103"/>
    </ligand>
</feature>
<feature type="binding site" evidence="9">
    <location>
        <begin position="271"/>
        <end position="272"/>
    </location>
    <ligand>
        <name>ATP</name>
        <dbReference type="ChEBI" id="CHEBI:30616"/>
    </ligand>
</feature>
<feature type="binding site" evidence="9">
    <location>
        <position position="143"/>
    </location>
    <ligand>
        <name>substrate</name>
    </ligand>
</feature>
<dbReference type="OrthoDB" id="415590at2759"/>
<keyword evidence="9" id="KW-0963">Cytoplasm</keyword>
<dbReference type="GO" id="GO:0005524">
    <property type="term" value="F:ATP binding"/>
    <property type="evidence" value="ECO:0007669"/>
    <property type="project" value="UniProtKB-UniRule"/>
</dbReference>
<evidence type="ECO:0000256" key="8">
    <source>
        <dbReference type="ARBA" id="ARBA00023277"/>
    </source>
</evidence>
<dbReference type="InterPro" id="IPR011877">
    <property type="entry name" value="Ribokinase"/>
</dbReference>
<feature type="binding site" evidence="9">
    <location>
        <position position="320"/>
    </location>
    <ligand>
        <name>K(+)</name>
        <dbReference type="ChEBI" id="CHEBI:29103"/>
    </ligand>
</feature>
<feature type="binding site" evidence="9">
    <location>
        <begin position="234"/>
        <end position="239"/>
    </location>
    <ligand>
        <name>ATP</name>
        <dbReference type="ChEBI" id="CHEBI:30616"/>
    </ligand>
</feature>
<feature type="domain" description="Carbohydrate kinase PfkB" evidence="10">
    <location>
        <begin position="2"/>
        <end position="323"/>
    </location>
</feature>
<evidence type="ECO:0000256" key="3">
    <source>
        <dbReference type="ARBA" id="ARBA00022741"/>
    </source>
</evidence>
<dbReference type="UniPathway" id="UPA00916">
    <property type="reaction ID" value="UER00889"/>
</dbReference>
<evidence type="ECO:0000256" key="5">
    <source>
        <dbReference type="ARBA" id="ARBA00022840"/>
    </source>
</evidence>
<feature type="binding site" evidence="9">
    <location>
        <position position="311"/>
    </location>
    <ligand>
        <name>K(+)</name>
        <dbReference type="ChEBI" id="CHEBI:29103"/>
    </ligand>
</feature>
<dbReference type="EC" id="2.7.1.15" evidence="9"/>
<keyword evidence="9" id="KW-0539">Nucleus</keyword>
<comment type="activity regulation">
    <text evidence="9">Activated by a monovalent cation that binds near, but not in, the active site. The most likely occupant of the site in vivo is potassium. Ion binding induces a conformational change that may alter substrate affinity.</text>
</comment>
<proteinExistence type="inferred from homology"/>
<sequence>MPLCVVRGSINCDEYFKVKAIGRPGETISSFGYSKGIGGKGANQALAVARAAGTPKSDVHFIGAVGADGTWIKEQLRAWDINVEQVANTGDALPTGRAMIQVAEDGENAILLFPGANFDESHEMSVADAYFPAGTTHLLVQNEITMKSTLAALAAAKANSSAPVTTVFNPSPMPLPDQLKVFPWHQIDWLLINEGEGQELFALLQGSRHAGSVEALLQNLTALDFFAQTNIICTLGGDGLAACTLQNGTRAFTRLPAAKLQGDIRDTTGAGDTFTGYFVRGLMELEEAQVASEGEVLTAALNCAVQAAGMCVEKTGTVDSIPHRKDVEKRMHL</sequence>
<dbReference type="GO" id="GO:0004747">
    <property type="term" value="F:ribokinase activity"/>
    <property type="evidence" value="ECO:0007669"/>
    <property type="project" value="UniProtKB-UniRule"/>
</dbReference>
<keyword evidence="6 9" id="KW-0460">Magnesium</keyword>
<feature type="binding site" evidence="9">
    <location>
        <begin position="39"/>
        <end position="43"/>
    </location>
    <ligand>
        <name>substrate</name>
    </ligand>
</feature>
<name>A0A550CKQ5_9AGAR</name>